<gene>
    <name evidence="1" type="ORF">BST47_28450</name>
</gene>
<dbReference type="RefSeq" id="WP_207568720.1">
    <property type="nucleotide sequence ID" value="NZ_MVIM01000027.1"/>
</dbReference>
<accession>A0A1X0JEV0</accession>
<sequence>MVTVEADLVHVESRLAAGQIVCPVCPDGVLGGWGFARVRRIHGVAGPVRPRRARCRSCLVTHVLLSVRTLLRRGYAAQIIWDALALRARGWGHRRIADKLGTPGATVRGWLRRAAGRAEPLRTWFLQVAVGTGIDVEIPDGAGCGWVDLVAAIVTAAAAIRTRFGPVGVLGVVTPPLVMVAVSSSQLLAPVWPPAVRRGEQHQLPLTRNPRVR</sequence>
<name>A0A1X0JEV0_9MYCO</name>
<dbReference type="Proteomes" id="UP000192411">
    <property type="component" value="Unassembled WGS sequence"/>
</dbReference>
<evidence type="ECO:0000313" key="1">
    <source>
        <dbReference type="EMBL" id="ORB61251.1"/>
    </source>
</evidence>
<dbReference type="EMBL" id="MVIM01000027">
    <property type="protein sequence ID" value="ORB61251.1"/>
    <property type="molecule type" value="Genomic_DNA"/>
</dbReference>
<dbReference type="AlphaFoldDB" id="A0A1X0JEV0"/>
<dbReference type="STRING" id="75922.BST47_28450"/>
<keyword evidence="2" id="KW-1185">Reference proteome</keyword>
<comment type="caution">
    <text evidence="1">The sequence shown here is derived from an EMBL/GenBank/DDBJ whole genome shotgun (WGS) entry which is preliminary data.</text>
</comment>
<evidence type="ECO:0000313" key="2">
    <source>
        <dbReference type="Proteomes" id="UP000192411"/>
    </source>
</evidence>
<reference evidence="1 2" key="1">
    <citation type="submission" date="2017-02" db="EMBL/GenBank/DDBJ databases">
        <title>The new phylogeny of genus Mycobacterium.</title>
        <authorList>
            <person name="Tortoli E."/>
            <person name="Trovato A."/>
            <person name="Cirillo D.M."/>
        </authorList>
    </citation>
    <scope>NUCLEOTIDE SEQUENCE [LARGE SCALE GENOMIC DNA]</scope>
    <source>
        <strain evidence="1 2">DSM 44338</strain>
    </source>
</reference>
<organism evidence="1 2">
    <name type="scientific">Mycolicibacterium tusciae</name>
    <dbReference type="NCBI Taxonomy" id="75922"/>
    <lineage>
        <taxon>Bacteria</taxon>
        <taxon>Bacillati</taxon>
        <taxon>Actinomycetota</taxon>
        <taxon>Actinomycetes</taxon>
        <taxon>Mycobacteriales</taxon>
        <taxon>Mycobacteriaceae</taxon>
        <taxon>Mycolicibacterium</taxon>
    </lineage>
</organism>
<protein>
    <submittedName>
        <fullName evidence="1">Uncharacterized protein</fullName>
    </submittedName>
</protein>
<proteinExistence type="predicted"/>